<comment type="caution">
    <text evidence="1">The sequence shown here is derived from an EMBL/GenBank/DDBJ whole genome shotgun (WGS) entry which is preliminary data.</text>
</comment>
<gene>
    <name evidence="1" type="ORF">LCGC14_2929700</name>
</gene>
<accession>A0A0F8XLR9</accession>
<protein>
    <submittedName>
        <fullName evidence="1">Uncharacterized protein</fullName>
    </submittedName>
</protein>
<name>A0A0F8XLR9_9ZZZZ</name>
<dbReference type="EMBL" id="LAZR01058447">
    <property type="protein sequence ID" value="KKK69873.1"/>
    <property type="molecule type" value="Genomic_DNA"/>
</dbReference>
<dbReference type="AlphaFoldDB" id="A0A0F8XLR9"/>
<organism evidence="1">
    <name type="scientific">marine sediment metagenome</name>
    <dbReference type="NCBI Taxonomy" id="412755"/>
    <lineage>
        <taxon>unclassified sequences</taxon>
        <taxon>metagenomes</taxon>
        <taxon>ecological metagenomes</taxon>
    </lineage>
</organism>
<reference evidence="1" key="1">
    <citation type="journal article" date="2015" name="Nature">
        <title>Complex archaea that bridge the gap between prokaryotes and eukaryotes.</title>
        <authorList>
            <person name="Spang A."/>
            <person name="Saw J.H."/>
            <person name="Jorgensen S.L."/>
            <person name="Zaremba-Niedzwiedzka K."/>
            <person name="Martijn J."/>
            <person name="Lind A.E."/>
            <person name="van Eijk R."/>
            <person name="Schleper C."/>
            <person name="Guy L."/>
            <person name="Ettema T.J."/>
        </authorList>
    </citation>
    <scope>NUCLEOTIDE SEQUENCE</scope>
</reference>
<evidence type="ECO:0000313" key="1">
    <source>
        <dbReference type="EMBL" id="KKK69873.1"/>
    </source>
</evidence>
<proteinExistence type="predicted"/>
<sequence>MDDKSEAIVKIKEVIKLACPGISDYHLHFIKEMVEYFERLAKAEDPTAWLQYSQKMRVDCFADIRDHIKKDLIEDEDKYNYLWRDDEPKDDFEKGVLNAVRLIDFRIHCICD</sequence>